<dbReference type="OrthoDB" id="4913at2"/>
<dbReference type="PANTHER" id="PTHR37311">
    <property type="entry name" value="2-PHOSPHOSULFOLACTATE PHOSPHATASE-RELATED"/>
    <property type="match status" value="1"/>
</dbReference>
<dbReference type="InterPro" id="IPR036702">
    <property type="entry name" value="ComB-like_sf"/>
</dbReference>
<evidence type="ECO:0000256" key="6">
    <source>
        <dbReference type="ARBA" id="ARBA00022842"/>
    </source>
</evidence>
<dbReference type="eggNOG" id="COG2045">
    <property type="taxonomic scope" value="Bacteria"/>
</dbReference>
<organism evidence="9 10">
    <name type="scientific">Clostridium baratii str. Sullivan</name>
    <dbReference type="NCBI Taxonomy" id="1415775"/>
    <lineage>
        <taxon>Bacteria</taxon>
        <taxon>Bacillati</taxon>
        <taxon>Bacillota</taxon>
        <taxon>Clostridia</taxon>
        <taxon>Eubacteriales</taxon>
        <taxon>Clostridiaceae</taxon>
        <taxon>Clostridium</taxon>
    </lineage>
</organism>
<reference evidence="9 10" key="1">
    <citation type="journal article" date="2015" name="Infect. Genet. Evol.">
        <title>Genomic sequences of six botulinum neurotoxin-producing strains representing three clostridial species illustrate the mobility and diversity of botulinum neurotoxin genes.</title>
        <authorList>
            <person name="Smith T.J."/>
            <person name="Hill K.K."/>
            <person name="Xie G."/>
            <person name="Foley B.T."/>
            <person name="Williamson C.H."/>
            <person name="Foster J.T."/>
            <person name="Johnson S.L."/>
            <person name="Chertkov O."/>
            <person name="Teshima H."/>
            <person name="Gibbons H.S."/>
            <person name="Johnsky L.A."/>
            <person name="Karavis M.A."/>
            <person name="Smith L.A."/>
        </authorList>
    </citation>
    <scope>NUCLEOTIDE SEQUENCE [LARGE SCALE GENOMIC DNA]</scope>
    <source>
        <strain evidence="9">Sullivan</strain>
    </source>
</reference>
<evidence type="ECO:0000256" key="8">
    <source>
        <dbReference type="HAMAP-Rule" id="MF_00490"/>
    </source>
</evidence>
<dbReference type="KEGG" id="cbv:U729_1190"/>
<dbReference type="Gene3D" id="3.90.1560.10">
    <property type="entry name" value="ComB-like"/>
    <property type="match status" value="1"/>
</dbReference>
<accession>A0A0A7FRZ7</accession>
<evidence type="ECO:0000256" key="3">
    <source>
        <dbReference type="ARBA" id="ARBA00012953"/>
    </source>
</evidence>
<keyword evidence="10" id="KW-1185">Reference proteome</keyword>
<dbReference type="HOGENOM" id="CLU_070028_0_0_9"/>
<dbReference type="FunFam" id="3.90.1560.10:FF:000001">
    <property type="entry name" value="Probable 2-phosphosulfolactate phosphatase"/>
    <property type="match status" value="1"/>
</dbReference>
<sequence>MKIDIIISADDIQESKIKNKNVVVIDMLRATTVITTAFMNGCSEVIPYLTIDEALNKGKTLSRDSYVLGGERKAMKIEGFDLSNSPLEYTKDTVDNKTVIITTTNGTRTLTECTEAKRIFIGAMINGKAVAEKLVELGNDVCIVNAGTNGEFSMDDFICSGYIINEILKLTNKVDLTDIAKTANYIYESNPSIESFIHSARHYGVMKDLDLMEDIHYAMQKDITKIVPEYKDGCILK</sequence>
<comment type="cofactor">
    <cofactor evidence="1 8">
        <name>Mg(2+)</name>
        <dbReference type="ChEBI" id="CHEBI:18420"/>
    </cofactor>
</comment>
<proteinExistence type="inferred from homology"/>
<evidence type="ECO:0000256" key="2">
    <source>
        <dbReference type="ARBA" id="ARBA00009997"/>
    </source>
</evidence>
<evidence type="ECO:0000256" key="5">
    <source>
        <dbReference type="ARBA" id="ARBA00022801"/>
    </source>
</evidence>
<dbReference type="HAMAP" id="MF_00490">
    <property type="entry name" value="ComB"/>
    <property type="match status" value="1"/>
</dbReference>
<dbReference type="InterPro" id="IPR005238">
    <property type="entry name" value="ComB-like"/>
</dbReference>
<dbReference type="SUPFAM" id="SSF142823">
    <property type="entry name" value="ComB-like"/>
    <property type="match status" value="1"/>
</dbReference>
<dbReference type="STRING" id="1561.NPD11_1812"/>
<dbReference type="GO" id="GO:0000287">
    <property type="term" value="F:magnesium ion binding"/>
    <property type="evidence" value="ECO:0007669"/>
    <property type="project" value="UniProtKB-UniRule"/>
</dbReference>
<dbReference type="GO" id="GO:0050532">
    <property type="term" value="F:2-phosphosulfolactate phosphatase activity"/>
    <property type="evidence" value="ECO:0007669"/>
    <property type="project" value="UniProtKB-UniRule"/>
</dbReference>
<evidence type="ECO:0000256" key="7">
    <source>
        <dbReference type="ARBA" id="ARBA00033711"/>
    </source>
</evidence>
<dbReference type="GO" id="GO:0050545">
    <property type="term" value="F:sulfopyruvate decarboxylase activity"/>
    <property type="evidence" value="ECO:0007669"/>
    <property type="project" value="TreeGrafter"/>
</dbReference>
<comment type="similarity">
    <text evidence="2 8">Belongs to the ComB family.</text>
</comment>
<name>A0A0A7FRZ7_9CLOT</name>
<dbReference type="EMBL" id="CP006905">
    <property type="protein sequence ID" value="AIY82414.1"/>
    <property type="molecule type" value="Genomic_DNA"/>
</dbReference>
<keyword evidence="5 8" id="KW-0378">Hydrolase</keyword>
<comment type="catalytic activity">
    <reaction evidence="7 8">
        <text>(2R)-O-phospho-3-sulfolactate + H2O = (2R)-3-sulfolactate + phosphate</text>
        <dbReference type="Rhea" id="RHEA:23416"/>
        <dbReference type="ChEBI" id="CHEBI:15377"/>
        <dbReference type="ChEBI" id="CHEBI:15597"/>
        <dbReference type="ChEBI" id="CHEBI:43474"/>
        <dbReference type="ChEBI" id="CHEBI:58738"/>
        <dbReference type="EC" id="3.1.3.71"/>
    </reaction>
</comment>
<evidence type="ECO:0000256" key="4">
    <source>
        <dbReference type="ARBA" id="ARBA00021948"/>
    </source>
</evidence>
<dbReference type="Proteomes" id="UP000030635">
    <property type="component" value="Chromosome"/>
</dbReference>
<protein>
    <recommendedName>
        <fullName evidence="4 8">Probable 2-phosphosulfolactate phosphatase</fullName>
        <ecNumber evidence="3 8">3.1.3.71</ecNumber>
    </recommendedName>
</protein>
<dbReference type="PANTHER" id="PTHR37311:SF1">
    <property type="entry name" value="2-PHOSPHOSULFOLACTATE PHOSPHATASE-RELATED"/>
    <property type="match status" value="1"/>
</dbReference>
<evidence type="ECO:0000313" key="10">
    <source>
        <dbReference type="Proteomes" id="UP000030635"/>
    </source>
</evidence>
<evidence type="ECO:0000256" key="1">
    <source>
        <dbReference type="ARBA" id="ARBA00001946"/>
    </source>
</evidence>
<dbReference type="Pfam" id="PF04029">
    <property type="entry name" value="2-ph_phosp"/>
    <property type="match status" value="1"/>
</dbReference>
<dbReference type="EC" id="3.1.3.71" evidence="3 8"/>
<dbReference type="NCBIfam" id="NF002055">
    <property type="entry name" value="PRK00886.1-4"/>
    <property type="match status" value="1"/>
</dbReference>
<keyword evidence="6 8" id="KW-0460">Magnesium</keyword>
<dbReference type="AlphaFoldDB" id="A0A0A7FRZ7"/>
<evidence type="ECO:0000313" key="9">
    <source>
        <dbReference type="EMBL" id="AIY82414.1"/>
    </source>
</evidence>
<dbReference type="RefSeq" id="WP_039312475.1">
    <property type="nucleotide sequence ID" value="NZ_CP006905.1"/>
</dbReference>
<gene>
    <name evidence="8" type="primary">comB</name>
    <name evidence="9" type="ORF">U729_1190</name>
</gene>